<dbReference type="Pfam" id="PF02656">
    <property type="entry name" value="DUF202"/>
    <property type="match status" value="1"/>
</dbReference>
<reference evidence="9" key="1">
    <citation type="submission" date="2022-07" db="EMBL/GenBank/DDBJ databases">
        <title>Phylogenomic reconstructions and comparative analyses of Kickxellomycotina fungi.</title>
        <authorList>
            <person name="Reynolds N.K."/>
            <person name="Stajich J.E."/>
            <person name="Barry K."/>
            <person name="Grigoriev I.V."/>
            <person name="Crous P."/>
            <person name="Smith M.E."/>
        </authorList>
    </citation>
    <scope>NUCLEOTIDE SEQUENCE</scope>
    <source>
        <strain evidence="9">BCRC 34882</strain>
    </source>
</reference>
<dbReference type="InterPro" id="IPR037165">
    <property type="entry name" value="AldOxase/xan_DH_Mopterin-bd_sf"/>
</dbReference>
<evidence type="ECO:0000256" key="4">
    <source>
        <dbReference type="ARBA" id="ARBA00022989"/>
    </source>
</evidence>
<evidence type="ECO:0008006" key="11">
    <source>
        <dbReference type="Google" id="ProtNLM"/>
    </source>
</evidence>
<protein>
    <recommendedName>
        <fullName evidence="11">DUF202 domain-containing protein</fullName>
    </recommendedName>
</protein>
<keyword evidence="3 6" id="KW-0812">Transmembrane</keyword>
<evidence type="ECO:0000256" key="6">
    <source>
        <dbReference type="SAM" id="Phobius"/>
    </source>
</evidence>
<evidence type="ECO:0000256" key="5">
    <source>
        <dbReference type="ARBA" id="ARBA00023136"/>
    </source>
</evidence>
<dbReference type="Pfam" id="PF20256">
    <property type="entry name" value="MoCoBD_2"/>
    <property type="match status" value="1"/>
</dbReference>
<evidence type="ECO:0000256" key="2">
    <source>
        <dbReference type="ARBA" id="ARBA00022505"/>
    </source>
</evidence>
<evidence type="ECO:0000313" key="10">
    <source>
        <dbReference type="Proteomes" id="UP001151295"/>
    </source>
</evidence>
<feature type="transmembrane region" description="Helical" evidence="6">
    <location>
        <begin position="79"/>
        <end position="97"/>
    </location>
</feature>
<comment type="subcellular location">
    <subcellularLocation>
        <location evidence="1">Endomembrane system</location>
        <topology evidence="1">Multi-pass membrane protein</topology>
    </subcellularLocation>
</comment>
<comment type="caution">
    <text evidence="9">The sequence shown here is derived from an EMBL/GenBank/DDBJ whole genome shotgun (WGS) entry which is preliminary data.</text>
</comment>
<dbReference type="EMBL" id="JANBQD010000051">
    <property type="protein sequence ID" value="KAJ1990440.1"/>
    <property type="molecule type" value="Genomic_DNA"/>
</dbReference>
<keyword evidence="2" id="KW-0500">Molybdenum</keyword>
<accession>A0ABQ8PM34</accession>
<feature type="domain" description="Aldehyde oxidase/xanthine dehydrogenase second molybdopterin binding" evidence="8">
    <location>
        <begin position="144"/>
        <end position="223"/>
    </location>
</feature>
<proteinExistence type="predicted"/>
<feature type="transmembrane region" description="Helical" evidence="6">
    <location>
        <begin position="117"/>
        <end position="137"/>
    </location>
</feature>
<feature type="domain" description="DUF202" evidence="7">
    <location>
        <begin position="37"/>
        <end position="96"/>
    </location>
</feature>
<dbReference type="InterPro" id="IPR016208">
    <property type="entry name" value="Ald_Oxase/xanthine_DH-like"/>
</dbReference>
<dbReference type="PANTHER" id="PTHR11908:SF132">
    <property type="entry name" value="ALDEHYDE OXIDASE 1-RELATED"/>
    <property type="match status" value="1"/>
</dbReference>
<organism evidence="9 10">
    <name type="scientific">Coemansia umbellata</name>
    <dbReference type="NCBI Taxonomy" id="1424467"/>
    <lineage>
        <taxon>Eukaryota</taxon>
        <taxon>Fungi</taxon>
        <taxon>Fungi incertae sedis</taxon>
        <taxon>Zoopagomycota</taxon>
        <taxon>Kickxellomycotina</taxon>
        <taxon>Kickxellomycetes</taxon>
        <taxon>Kickxellales</taxon>
        <taxon>Kickxellaceae</taxon>
        <taxon>Coemansia</taxon>
    </lineage>
</organism>
<dbReference type="PANTHER" id="PTHR11908">
    <property type="entry name" value="XANTHINE DEHYDROGENASE"/>
    <property type="match status" value="1"/>
</dbReference>
<gene>
    <name evidence="9" type="ORF">EDC05_004084</name>
</gene>
<dbReference type="SUPFAM" id="SSF56003">
    <property type="entry name" value="Molybdenum cofactor-binding domain"/>
    <property type="match status" value="1"/>
</dbReference>
<evidence type="ECO:0000256" key="3">
    <source>
        <dbReference type="ARBA" id="ARBA00022692"/>
    </source>
</evidence>
<evidence type="ECO:0000259" key="8">
    <source>
        <dbReference type="Pfam" id="PF20256"/>
    </source>
</evidence>
<dbReference type="Gene3D" id="3.30.365.10">
    <property type="entry name" value="Aldehyde oxidase/xanthine dehydrogenase, molybdopterin binding domain"/>
    <property type="match status" value="1"/>
</dbReference>
<sequence length="285" mass="31572">MSAHAPEQAHHVASLRQHCKNIRYASRIVDNECSMARDQFAAERNFLSWFKLAMAIVASGTIIYRDFTQDTRLARASTAYFLVLAILLLIISTVYVVEVKSWLATEKRPLRFFRPLFLQVLGSASAVSLIFVLAVAYTRLWAKRVASAEVKLDTLTGAHTTRHASIITDLGKLLNKAIEIGHIEGAFVQSQELTSKEDLCLPQNSQLVTHSPSSYKVPSALDTTCNFHNFLLEGVPSKSKTLRAIFSSKESLAQILASICQIAVPQPSRLHSTAKHFPGSGLYML</sequence>
<evidence type="ECO:0000256" key="1">
    <source>
        <dbReference type="ARBA" id="ARBA00004127"/>
    </source>
</evidence>
<dbReference type="InterPro" id="IPR003807">
    <property type="entry name" value="DUF202"/>
</dbReference>
<keyword evidence="4 6" id="KW-1133">Transmembrane helix</keyword>
<keyword evidence="10" id="KW-1185">Reference proteome</keyword>
<feature type="transmembrane region" description="Helical" evidence="6">
    <location>
        <begin position="46"/>
        <end position="67"/>
    </location>
</feature>
<dbReference type="Proteomes" id="UP001151295">
    <property type="component" value="Unassembled WGS sequence"/>
</dbReference>
<keyword evidence="5 6" id="KW-0472">Membrane</keyword>
<evidence type="ECO:0000313" key="9">
    <source>
        <dbReference type="EMBL" id="KAJ1990440.1"/>
    </source>
</evidence>
<dbReference type="InterPro" id="IPR046867">
    <property type="entry name" value="AldOxase/xan_DH_MoCoBD2"/>
</dbReference>
<name>A0ABQ8PM34_9FUNG</name>
<evidence type="ECO:0000259" key="7">
    <source>
        <dbReference type="Pfam" id="PF02656"/>
    </source>
</evidence>